<keyword evidence="2" id="KW-1185">Reference proteome</keyword>
<evidence type="ECO:0000313" key="2">
    <source>
        <dbReference type="Proteomes" id="UP001234202"/>
    </source>
</evidence>
<accession>A0ACC2X4R6</accession>
<proteinExistence type="predicted"/>
<gene>
    <name evidence="1" type="ORF">QFC24_006240</name>
</gene>
<dbReference type="Proteomes" id="UP001234202">
    <property type="component" value="Unassembled WGS sequence"/>
</dbReference>
<protein>
    <submittedName>
        <fullName evidence="1">Uncharacterized protein</fullName>
    </submittedName>
</protein>
<reference evidence="1" key="1">
    <citation type="submission" date="2023-04" db="EMBL/GenBank/DDBJ databases">
        <title>Draft Genome sequencing of Naganishia species isolated from polar environments using Oxford Nanopore Technology.</title>
        <authorList>
            <person name="Leo P."/>
            <person name="Venkateswaran K."/>
        </authorList>
    </citation>
    <scope>NUCLEOTIDE SEQUENCE</scope>
    <source>
        <strain evidence="1">DBVPG 5303</strain>
    </source>
</reference>
<dbReference type="EMBL" id="JASBWV010000029">
    <property type="protein sequence ID" value="KAJ9118411.1"/>
    <property type="molecule type" value="Genomic_DNA"/>
</dbReference>
<evidence type="ECO:0000313" key="1">
    <source>
        <dbReference type="EMBL" id="KAJ9118411.1"/>
    </source>
</evidence>
<organism evidence="1 2">
    <name type="scientific">Naganishia onofrii</name>
    <dbReference type="NCBI Taxonomy" id="1851511"/>
    <lineage>
        <taxon>Eukaryota</taxon>
        <taxon>Fungi</taxon>
        <taxon>Dikarya</taxon>
        <taxon>Basidiomycota</taxon>
        <taxon>Agaricomycotina</taxon>
        <taxon>Tremellomycetes</taxon>
        <taxon>Filobasidiales</taxon>
        <taxon>Filobasidiaceae</taxon>
        <taxon>Naganishia</taxon>
    </lineage>
</organism>
<comment type="caution">
    <text evidence="1">The sequence shown here is derived from an EMBL/GenBank/DDBJ whole genome shotgun (WGS) entry which is preliminary data.</text>
</comment>
<name>A0ACC2X4R6_9TREE</name>
<sequence>MPGTGPGASLEPSTHHPEAISEIDWPYTFLGDTETEPANWGKNSTDADKTHHPTQMKPASCSVSYLGNTDVSVHERFDIILSKGEEGGIRWQIAGVEVSLRAFELPLGAKKGAKADEARKKWKHSWELIPEGLGCQLFVKHCSEATKLANDAEWWICRIDIEKDSKKVTYKANDGVKVEVEYRTNTPTLGRKPVKLPNPRKEDEAKDERRLPSVPMA</sequence>